<dbReference type="CDD" id="cd11386">
    <property type="entry name" value="MCP_signal"/>
    <property type="match status" value="1"/>
</dbReference>
<keyword evidence="4 8" id="KW-0472">Membrane</keyword>
<accession>A0A972W1T8</accession>
<keyword evidence="2 8" id="KW-0812">Transmembrane</keyword>
<dbReference type="SMART" id="SM00283">
    <property type="entry name" value="MA"/>
    <property type="match status" value="1"/>
</dbReference>
<dbReference type="AlphaFoldDB" id="A0A972W1T8"/>
<dbReference type="Proteomes" id="UP000754644">
    <property type="component" value="Unassembled WGS sequence"/>
</dbReference>
<dbReference type="InterPro" id="IPR004089">
    <property type="entry name" value="MCPsignal_dom"/>
</dbReference>
<evidence type="ECO:0000313" key="10">
    <source>
        <dbReference type="EMBL" id="NQV66772.1"/>
    </source>
</evidence>
<evidence type="ECO:0000256" key="1">
    <source>
        <dbReference type="ARBA" id="ARBA00004141"/>
    </source>
</evidence>
<reference evidence="10" key="1">
    <citation type="submission" date="2020-05" db="EMBL/GenBank/DDBJ databases">
        <title>Sulfur intermediates as new biogeochemical hubs in an aquatic model microbial ecosystem.</title>
        <authorList>
            <person name="Vigneron A."/>
        </authorList>
    </citation>
    <scope>NUCLEOTIDE SEQUENCE</scope>
    <source>
        <strain evidence="10">Bin.250</strain>
    </source>
</reference>
<dbReference type="Pfam" id="PF00015">
    <property type="entry name" value="MCPsignal"/>
    <property type="match status" value="1"/>
</dbReference>
<feature type="domain" description="Methyl-accepting transducer" evidence="9">
    <location>
        <begin position="400"/>
        <end position="636"/>
    </location>
</feature>
<dbReference type="FunFam" id="1.10.287.950:FF:000001">
    <property type="entry name" value="Methyl-accepting chemotaxis sensory transducer"/>
    <property type="match status" value="1"/>
</dbReference>
<dbReference type="GO" id="GO:0016020">
    <property type="term" value="C:membrane"/>
    <property type="evidence" value="ECO:0007669"/>
    <property type="project" value="UniProtKB-SubCell"/>
</dbReference>
<dbReference type="SUPFAM" id="SSF58104">
    <property type="entry name" value="Methyl-accepting chemotaxis protein (MCP) signaling domain"/>
    <property type="match status" value="1"/>
</dbReference>
<proteinExistence type="inferred from homology"/>
<dbReference type="PROSITE" id="PS50111">
    <property type="entry name" value="CHEMOTAXIS_TRANSDUC_2"/>
    <property type="match status" value="1"/>
</dbReference>
<keyword evidence="3 8" id="KW-1133">Transmembrane helix</keyword>
<evidence type="ECO:0000256" key="6">
    <source>
        <dbReference type="ARBA" id="ARBA00029447"/>
    </source>
</evidence>
<comment type="similarity">
    <text evidence="6">Belongs to the methyl-accepting chemotaxis (MCP) protein family.</text>
</comment>
<organism evidence="10 11">
    <name type="scientific">SAR86 cluster bacterium</name>
    <dbReference type="NCBI Taxonomy" id="2030880"/>
    <lineage>
        <taxon>Bacteria</taxon>
        <taxon>Pseudomonadati</taxon>
        <taxon>Pseudomonadota</taxon>
        <taxon>Gammaproteobacteria</taxon>
        <taxon>SAR86 cluster</taxon>
    </lineage>
</organism>
<gene>
    <name evidence="10" type="ORF">HQ497_15540</name>
</gene>
<dbReference type="Gene3D" id="1.10.287.950">
    <property type="entry name" value="Methyl-accepting chemotaxis protein"/>
    <property type="match status" value="1"/>
</dbReference>
<sequence>MAEQPSARDATMKNPKITLLVVTLVLLVVGYIGSYYLVSRDVEKSTVYLRHANDLNILSQELANQGSQAAAGGLAIFPLLAETRAEFDARLGYLKNGHPKVGLPPSSAAQQAQLNRVSVLWAETRSHVDSILNKRAALVALDDVAGDLLINLSAIQQENSKVVKDLLLLGAPAGVVVQAQHQGQLVERMLRTVDKVLEMSGTKNLSDSFNQDRAMFRQVLEALTNGNRDLQIPAASTPELRASLSKIEGLFRAVSTGTNEIITRAEEVSRIKAAAAAINRNASDLRTQLNKLTQGYAGEVGQGLASPLLGLACALVAFLVMLIMGVLLSQQAKRSFTETLRQNEQNQLAILQLLDELADFADGDLRVQVTVTENFTGAIADSINFSIDQMRAMVSKINATSSHVSAAANETRNSVSQLSEASLRQAKEIADVSAAVNEMAISIDQVSYNAAESSSVAERSVDIASQGAIVVQNTIGGMDKIRGQIQETAKRIKRLGESSQEIGDIVSLINDIADQTNILSLNAAIQASMAGDAGKGFAVVADEVQRLAERSGAAAKQISALVKTIQSDTHEAVSSMEQTTVEVVQGTRLAQDAGVSLGEIEGVSKTLAEIIENISDAARQQAASAGKISNTMKSIEAISSQTTAGTKSTATAVGNLADMTDELRASVTGFKLPA</sequence>
<evidence type="ECO:0000256" key="4">
    <source>
        <dbReference type="ARBA" id="ARBA00023136"/>
    </source>
</evidence>
<evidence type="ECO:0000256" key="3">
    <source>
        <dbReference type="ARBA" id="ARBA00022989"/>
    </source>
</evidence>
<protein>
    <submittedName>
        <fullName evidence="10">Type IV pili methyl-accepting chemotaxis transducer N-terminal domain-containing protein</fullName>
    </submittedName>
</protein>
<keyword evidence="5 7" id="KW-0807">Transducer</keyword>
<dbReference type="PANTHER" id="PTHR32089:SF119">
    <property type="entry name" value="METHYL-ACCEPTING CHEMOTAXIS PROTEIN CTPL"/>
    <property type="match status" value="1"/>
</dbReference>
<dbReference type="InterPro" id="IPR029095">
    <property type="entry name" value="NarX-like_N"/>
</dbReference>
<evidence type="ECO:0000313" key="11">
    <source>
        <dbReference type="Proteomes" id="UP000754644"/>
    </source>
</evidence>
<comment type="subcellular location">
    <subcellularLocation>
        <location evidence="1">Membrane</location>
        <topology evidence="1">Multi-pass membrane protein</topology>
    </subcellularLocation>
</comment>
<dbReference type="PANTHER" id="PTHR32089">
    <property type="entry name" value="METHYL-ACCEPTING CHEMOTAXIS PROTEIN MCPB"/>
    <property type="match status" value="1"/>
</dbReference>
<evidence type="ECO:0000259" key="9">
    <source>
        <dbReference type="PROSITE" id="PS50111"/>
    </source>
</evidence>
<dbReference type="Pfam" id="PF13675">
    <property type="entry name" value="PilJ"/>
    <property type="match status" value="1"/>
</dbReference>
<name>A0A972W1T8_9GAMM</name>
<dbReference type="EMBL" id="JABMOJ010000580">
    <property type="protein sequence ID" value="NQV66772.1"/>
    <property type="molecule type" value="Genomic_DNA"/>
</dbReference>
<feature type="transmembrane region" description="Helical" evidence="8">
    <location>
        <begin position="308"/>
        <end position="328"/>
    </location>
</feature>
<dbReference type="GO" id="GO:0007165">
    <property type="term" value="P:signal transduction"/>
    <property type="evidence" value="ECO:0007669"/>
    <property type="project" value="UniProtKB-KW"/>
</dbReference>
<evidence type="ECO:0000256" key="8">
    <source>
        <dbReference type="SAM" id="Phobius"/>
    </source>
</evidence>
<evidence type="ECO:0000256" key="2">
    <source>
        <dbReference type="ARBA" id="ARBA00022692"/>
    </source>
</evidence>
<feature type="transmembrane region" description="Helical" evidence="8">
    <location>
        <begin position="17"/>
        <end position="38"/>
    </location>
</feature>
<evidence type="ECO:0000256" key="7">
    <source>
        <dbReference type="PROSITE-ProRule" id="PRU00284"/>
    </source>
</evidence>
<comment type="caution">
    <text evidence="10">The sequence shown here is derived from an EMBL/GenBank/DDBJ whole genome shotgun (WGS) entry which is preliminary data.</text>
</comment>
<evidence type="ECO:0000256" key="5">
    <source>
        <dbReference type="ARBA" id="ARBA00023224"/>
    </source>
</evidence>
<dbReference type="GO" id="GO:0006935">
    <property type="term" value="P:chemotaxis"/>
    <property type="evidence" value="ECO:0007669"/>
    <property type="project" value="UniProtKB-ARBA"/>
</dbReference>